<keyword evidence="2" id="KW-0808">Transferase</keyword>
<organism evidence="2 3">
    <name type="scientific">Sphingomonas tabacisoli</name>
    <dbReference type="NCBI Taxonomy" id="2249466"/>
    <lineage>
        <taxon>Bacteria</taxon>
        <taxon>Pseudomonadati</taxon>
        <taxon>Pseudomonadota</taxon>
        <taxon>Alphaproteobacteria</taxon>
        <taxon>Sphingomonadales</taxon>
        <taxon>Sphingomonadaceae</taxon>
        <taxon>Sphingomonas</taxon>
    </lineage>
</organism>
<keyword evidence="2" id="KW-0328">Glycosyltransferase</keyword>
<evidence type="ECO:0000259" key="1">
    <source>
        <dbReference type="Pfam" id="PF00535"/>
    </source>
</evidence>
<proteinExistence type="predicted"/>
<dbReference type="SUPFAM" id="SSF53448">
    <property type="entry name" value="Nucleotide-diphospho-sugar transferases"/>
    <property type="match status" value="1"/>
</dbReference>
<comment type="caution">
    <text evidence="2">The sequence shown here is derived from an EMBL/GenBank/DDBJ whole genome shotgun (WGS) entry which is preliminary data.</text>
</comment>
<dbReference type="InterPro" id="IPR029044">
    <property type="entry name" value="Nucleotide-diphossugar_trans"/>
</dbReference>
<feature type="domain" description="Glycosyltransferase 2-like" evidence="1">
    <location>
        <begin position="23"/>
        <end position="187"/>
    </location>
</feature>
<protein>
    <submittedName>
        <fullName evidence="2">Glycosyltransferase</fullName>
        <ecNumber evidence="2">2.4.-.-</ecNumber>
    </submittedName>
</protein>
<dbReference type="Proteomes" id="UP001597115">
    <property type="component" value="Unassembled WGS sequence"/>
</dbReference>
<dbReference type="EMBL" id="JBHUDY010000001">
    <property type="protein sequence ID" value="MFD1612612.1"/>
    <property type="molecule type" value="Genomic_DNA"/>
</dbReference>
<dbReference type="RefSeq" id="WP_380889663.1">
    <property type="nucleotide sequence ID" value="NZ_JBHUDY010000001.1"/>
</dbReference>
<sequence>MSDQNSDAATLGANGAIAPHDVSIIIPTLNAGPHLARQIPALALQGFPPSAYLIVDSSSNDNTVEEFQAFGAEVMRIDRSTFNHGGTRKRAVEARPDARFYILLTQDAVPARPDSMRRLLAPFEDGRIGLSYGRQLPRPDAGAIERHARLFSYGSEAERRTPDDGAHRGIKTVFCSNSFAAYRREALLQAGNFPEDSYFAEDQITAGAMLALDWAIAYAADAEVYHSHDYTTIQEFRRYFDVGVFHARNAWLLDRFGRAEGEGLSFIKSEMAYLWAHKSSLIPQAMLRTIAKYAGYRLGRLERRLTPALKQRLSMQPFYWRR</sequence>
<dbReference type="InterPro" id="IPR050834">
    <property type="entry name" value="Glycosyltransf_2"/>
</dbReference>
<dbReference type="PANTHER" id="PTHR43685:SF13">
    <property type="entry name" value="O ANTIGEN BIOSYNTHESIS RHAMNOSYLTRANSFERASE RFBN"/>
    <property type="match status" value="1"/>
</dbReference>
<dbReference type="Pfam" id="PF00535">
    <property type="entry name" value="Glycos_transf_2"/>
    <property type="match status" value="1"/>
</dbReference>
<gene>
    <name evidence="2" type="ORF">ACFSCW_12445</name>
</gene>
<dbReference type="Gene3D" id="3.90.550.10">
    <property type="entry name" value="Spore Coat Polysaccharide Biosynthesis Protein SpsA, Chain A"/>
    <property type="match status" value="1"/>
</dbReference>
<dbReference type="GO" id="GO:0016757">
    <property type="term" value="F:glycosyltransferase activity"/>
    <property type="evidence" value="ECO:0007669"/>
    <property type="project" value="UniProtKB-KW"/>
</dbReference>
<dbReference type="PANTHER" id="PTHR43685">
    <property type="entry name" value="GLYCOSYLTRANSFERASE"/>
    <property type="match status" value="1"/>
</dbReference>
<dbReference type="InterPro" id="IPR001173">
    <property type="entry name" value="Glyco_trans_2-like"/>
</dbReference>
<keyword evidence="3" id="KW-1185">Reference proteome</keyword>
<evidence type="ECO:0000313" key="2">
    <source>
        <dbReference type="EMBL" id="MFD1612612.1"/>
    </source>
</evidence>
<name>A0ABW4I522_9SPHN</name>
<dbReference type="EC" id="2.4.-.-" evidence="2"/>
<reference evidence="3" key="1">
    <citation type="journal article" date="2019" name="Int. J. Syst. Evol. Microbiol.">
        <title>The Global Catalogue of Microorganisms (GCM) 10K type strain sequencing project: providing services to taxonomists for standard genome sequencing and annotation.</title>
        <authorList>
            <consortium name="The Broad Institute Genomics Platform"/>
            <consortium name="The Broad Institute Genome Sequencing Center for Infectious Disease"/>
            <person name="Wu L."/>
            <person name="Ma J."/>
        </authorList>
    </citation>
    <scope>NUCLEOTIDE SEQUENCE [LARGE SCALE GENOMIC DNA]</scope>
    <source>
        <strain evidence="3">CGMCC 1.16275</strain>
    </source>
</reference>
<evidence type="ECO:0000313" key="3">
    <source>
        <dbReference type="Proteomes" id="UP001597115"/>
    </source>
</evidence>
<accession>A0ABW4I522</accession>